<sequence length="1086" mass="119720">MLAVFQEALPGEGTVQQSSPPSPGSPPADDGDGRGESPNAVIDDSASGPAVRYSLAPGSSWTSISEAEENAVVETPLVNYTRLPPLNLQTIGYDFFTRQGVPVKWMTGVDVSPRACIPFESESGEKMMFTPISAGIGGESINGRMMMYMVQYGATERSCRALVEVLTLTPVYYADYDVDDENEQTILVKEDKKILTELTKVVGTKKGVDLLSIGRNGKFWYAMMMESREIETLFETIEVSMCDTSCVLSGMMLGPTVIIGLAYCVAVFVLGSSEMSGGHGSFQRRLKISDVDIVVQDWDNADTFPESVLIRTPSSYAVAKEADQIQAVQQICDQPVTPEPAAVSDRAEIPLCRIRVTTPPRAGYDKESGEYVIFIEGVVAEKDTRMTMDTTYEKTDLGKRLFVSHFTTLFHLYHEHSGEGDTKIPATSMRWLMEAGQSWWKPLDEKMSLQDLGLSIELGGGVQGLGRKGQPFDIEWYSAHEETIGVRSFVKEDVMAPPVEGEEVGSSSLGAAFKRSSDVGERVVGGLIMEKREEGGVVGQDEGEYAAAAFSASSSEAIDEDDDNDDDDSTVSVGGGEETGEEEEEKEASKELDAEASCVPSGESACPPVGDGDVDEGNEEGKSGEVFWGLFIDEEEKENNNQQQQQQQGEEEDPPKVQTPQTHTTITPKRRKLRQHRVSVIIPKDAFIPTELRYHGLVPLIDDKVSSSLLPSGELRSSKLWRKCKRQPSKVTVKGGNWLTVGNVASGSLMVTFPHLTKTYAIEADIKFGGQQRNVDLPEEVLAILGVTETESFPDLNERYKGKRYNVIMELDPHQEIPKTLLDKGLDPYAQRGAILRRDGIIETHLFPKIDDEKSILAHPEVRLVGGSWKYKESRATGKVQVHYRDVQPVLEVRLQFPNDEVPDDALAFLGVLGVKIEKKTLLERAARKTGKILGTIKAPPPRVFGFDPTRKYIGKKTKVLVTIAKSTSISGPQLTAMREDLGLAPPRKGLEMEGWLREDGIILSNVFAPMKRDKLYYAEIIKGTWMTKGRHNAWGKARVRYGQKVSPVMDIQLKFPKGIPNKAFRALEMKSRNGAMEVSNRASTR</sequence>
<feature type="compositionally biased region" description="Acidic residues" evidence="1">
    <location>
        <begin position="557"/>
        <end position="569"/>
    </location>
</feature>
<name>C5LVF7_PERM5</name>
<proteinExistence type="predicted"/>
<dbReference type="OrthoDB" id="437329at2759"/>
<reference evidence="2 3" key="1">
    <citation type="submission" date="2008-07" db="EMBL/GenBank/DDBJ databases">
        <authorList>
            <person name="El-Sayed N."/>
            <person name="Caler E."/>
            <person name="Inman J."/>
            <person name="Amedeo P."/>
            <person name="Hass B."/>
            <person name="Wortman J."/>
        </authorList>
    </citation>
    <scope>NUCLEOTIDE SEQUENCE [LARGE SCALE GENOMIC DNA]</scope>
    <source>
        <strain evidence="3">ATCC 50983 / TXsc</strain>
    </source>
</reference>
<protein>
    <submittedName>
        <fullName evidence="2">Uncharacterized protein</fullName>
    </submittedName>
</protein>
<dbReference type="InParanoid" id="C5LVF7"/>
<evidence type="ECO:0000256" key="1">
    <source>
        <dbReference type="SAM" id="MobiDB-lite"/>
    </source>
</evidence>
<feature type="compositionally biased region" description="Polar residues" evidence="1">
    <location>
        <begin position="658"/>
        <end position="667"/>
    </location>
</feature>
<feature type="region of interest" description="Disordered" evidence="1">
    <location>
        <begin position="550"/>
        <end position="621"/>
    </location>
</feature>
<evidence type="ECO:0000313" key="3">
    <source>
        <dbReference type="Proteomes" id="UP000007800"/>
    </source>
</evidence>
<dbReference type="GeneID" id="9045298"/>
<evidence type="ECO:0000313" key="2">
    <source>
        <dbReference type="EMBL" id="EEQ99285.1"/>
    </source>
</evidence>
<dbReference type="RefSeq" id="XP_002766568.1">
    <property type="nucleotide sequence ID" value="XM_002766522.1"/>
</dbReference>
<dbReference type="AlphaFoldDB" id="C5LVF7"/>
<dbReference type="EMBL" id="GG685860">
    <property type="protein sequence ID" value="EEQ99285.1"/>
    <property type="molecule type" value="Genomic_DNA"/>
</dbReference>
<accession>C5LVF7</accession>
<feature type="region of interest" description="Disordered" evidence="1">
    <location>
        <begin position="637"/>
        <end position="673"/>
    </location>
</feature>
<dbReference type="Proteomes" id="UP000007800">
    <property type="component" value="Unassembled WGS sequence"/>
</dbReference>
<keyword evidence="3" id="KW-1185">Reference proteome</keyword>
<feature type="region of interest" description="Disordered" evidence="1">
    <location>
        <begin position="1"/>
        <end position="49"/>
    </location>
</feature>
<organism evidence="3">
    <name type="scientific">Perkinsus marinus (strain ATCC 50983 / TXsc)</name>
    <dbReference type="NCBI Taxonomy" id="423536"/>
    <lineage>
        <taxon>Eukaryota</taxon>
        <taxon>Sar</taxon>
        <taxon>Alveolata</taxon>
        <taxon>Perkinsozoa</taxon>
        <taxon>Perkinsea</taxon>
        <taxon>Perkinsida</taxon>
        <taxon>Perkinsidae</taxon>
        <taxon>Perkinsus</taxon>
    </lineage>
</organism>
<gene>
    <name evidence="2" type="ORF">Pmar_PMAR018820</name>
</gene>